<evidence type="ECO:0000313" key="1">
    <source>
        <dbReference type="EMBL" id="KOF83332.1"/>
    </source>
</evidence>
<dbReference type="EMBL" id="KQ419514">
    <property type="protein sequence ID" value="KOF83332.1"/>
    <property type="molecule type" value="Genomic_DNA"/>
</dbReference>
<dbReference type="PANTHER" id="PTHR45713:SF6">
    <property type="entry name" value="F5_8 TYPE C DOMAIN-CONTAINING PROTEIN"/>
    <property type="match status" value="1"/>
</dbReference>
<dbReference type="PANTHER" id="PTHR45713">
    <property type="entry name" value="FTP DOMAIN-CONTAINING PROTEIN"/>
    <property type="match status" value="1"/>
</dbReference>
<dbReference type="AlphaFoldDB" id="A0A0L8H280"/>
<organism evidence="1">
    <name type="scientific">Octopus bimaculoides</name>
    <name type="common">California two-spotted octopus</name>
    <dbReference type="NCBI Taxonomy" id="37653"/>
    <lineage>
        <taxon>Eukaryota</taxon>
        <taxon>Metazoa</taxon>
        <taxon>Spiralia</taxon>
        <taxon>Lophotrochozoa</taxon>
        <taxon>Mollusca</taxon>
        <taxon>Cephalopoda</taxon>
        <taxon>Coleoidea</taxon>
        <taxon>Octopodiformes</taxon>
        <taxon>Octopoda</taxon>
        <taxon>Incirrata</taxon>
        <taxon>Octopodidae</taxon>
        <taxon>Octopus</taxon>
    </lineage>
</organism>
<gene>
    <name evidence="1" type="ORF">OCBIM_22023987mg</name>
</gene>
<dbReference type="InterPro" id="IPR008979">
    <property type="entry name" value="Galactose-bd-like_sf"/>
</dbReference>
<sequence>MMNPWWIVDLRVAHKIDLVTVYFENYCFEFSRYYKVFAFRAHYLNTNSECSEVSEKASGNIHSVKCTAIARYVMIQRVSSFTEFLHICEVQVTGIAVGNANQ</sequence>
<dbReference type="SUPFAM" id="SSF49785">
    <property type="entry name" value="Galactose-binding domain-like"/>
    <property type="match status" value="1"/>
</dbReference>
<dbReference type="Pfam" id="PF22633">
    <property type="entry name" value="F5_F8_type_C_2"/>
    <property type="match status" value="1"/>
</dbReference>
<dbReference type="InterPro" id="IPR051941">
    <property type="entry name" value="BG_Antigen-Binding_Lectin"/>
</dbReference>
<proteinExistence type="predicted"/>
<reference evidence="1" key="1">
    <citation type="submission" date="2015-07" db="EMBL/GenBank/DDBJ databases">
        <title>MeaNS - Measles Nucleotide Surveillance Program.</title>
        <authorList>
            <person name="Tran T."/>
            <person name="Druce J."/>
        </authorList>
    </citation>
    <scope>NUCLEOTIDE SEQUENCE</scope>
    <source>
        <strain evidence="1">UCB-OBI-ISO-001</strain>
        <tissue evidence="1">Gonad</tissue>
    </source>
</reference>
<evidence type="ECO:0008006" key="2">
    <source>
        <dbReference type="Google" id="ProtNLM"/>
    </source>
</evidence>
<protein>
    <recommendedName>
        <fullName evidence="2">Fucolectin tachylectin-4 pentraxin-1 domain-containing protein</fullName>
    </recommendedName>
</protein>
<dbReference type="Gene3D" id="2.60.120.260">
    <property type="entry name" value="Galactose-binding domain-like"/>
    <property type="match status" value="1"/>
</dbReference>
<accession>A0A0L8H280</accession>
<feature type="non-terminal residue" evidence="1">
    <location>
        <position position="102"/>
    </location>
</feature>
<name>A0A0L8H280_OCTBM</name>